<dbReference type="RefSeq" id="XP_007675350.1">
    <property type="nucleotide sequence ID" value="XM_007677160.1"/>
</dbReference>
<dbReference type="PANTHER" id="PTHR42085">
    <property type="entry name" value="F-BOX DOMAIN-CONTAINING PROTEIN"/>
    <property type="match status" value="1"/>
</dbReference>
<gene>
    <name evidence="1" type="ORF">BAUCODRAFT_48719</name>
</gene>
<dbReference type="GeneID" id="19114821"/>
<dbReference type="InterPro" id="IPR038883">
    <property type="entry name" value="AN11006-like"/>
</dbReference>
<feature type="non-terminal residue" evidence="1">
    <location>
        <position position="58"/>
    </location>
</feature>
<dbReference type="Proteomes" id="UP000011761">
    <property type="component" value="Unassembled WGS sequence"/>
</dbReference>
<evidence type="ECO:0000313" key="1">
    <source>
        <dbReference type="EMBL" id="EMC96951.1"/>
    </source>
</evidence>
<protein>
    <submittedName>
        <fullName evidence="1">Uncharacterized protein</fullName>
    </submittedName>
</protein>
<dbReference type="HOGENOM" id="CLU_203576_0_0_1"/>
<dbReference type="AlphaFoldDB" id="M2MJT3"/>
<sequence length="58" mass="6861">RLLNLPGELRNYIYRLALVEDDHIKISKNSKPLQPGILQVSRQCRKEASDIYYQENIF</sequence>
<dbReference type="KEGG" id="bcom:BAUCODRAFT_48719"/>
<dbReference type="OrthoDB" id="62952at2759"/>
<keyword evidence="2" id="KW-1185">Reference proteome</keyword>
<organism evidence="1 2">
    <name type="scientific">Baudoinia panamericana (strain UAMH 10762)</name>
    <name type="common">Angels' share fungus</name>
    <name type="synonym">Baudoinia compniacensis (strain UAMH 10762)</name>
    <dbReference type="NCBI Taxonomy" id="717646"/>
    <lineage>
        <taxon>Eukaryota</taxon>
        <taxon>Fungi</taxon>
        <taxon>Dikarya</taxon>
        <taxon>Ascomycota</taxon>
        <taxon>Pezizomycotina</taxon>
        <taxon>Dothideomycetes</taxon>
        <taxon>Dothideomycetidae</taxon>
        <taxon>Mycosphaerellales</taxon>
        <taxon>Teratosphaeriaceae</taxon>
        <taxon>Baudoinia</taxon>
    </lineage>
</organism>
<proteinExistence type="predicted"/>
<dbReference type="EMBL" id="KB445554">
    <property type="protein sequence ID" value="EMC96951.1"/>
    <property type="molecule type" value="Genomic_DNA"/>
</dbReference>
<dbReference type="PANTHER" id="PTHR42085:SF2">
    <property type="entry name" value="F-BOX DOMAIN-CONTAINING PROTEIN"/>
    <property type="match status" value="1"/>
</dbReference>
<feature type="non-terminal residue" evidence="1">
    <location>
        <position position="1"/>
    </location>
</feature>
<dbReference type="OMA" id="HNVRIAR"/>
<accession>M2MJT3</accession>
<name>M2MJT3_BAUPA</name>
<evidence type="ECO:0000313" key="2">
    <source>
        <dbReference type="Proteomes" id="UP000011761"/>
    </source>
</evidence>
<reference evidence="1 2" key="1">
    <citation type="journal article" date="2012" name="PLoS Pathog.">
        <title>Diverse lifestyles and strategies of plant pathogenesis encoded in the genomes of eighteen Dothideomycetes fungi.</title>
        <authorList>
            <person name="Ohm R.A."/>
            <person name="Feau N."/>
            <person name="Henrissat B."/>
            <person name="Schoch C.L."/>
            <person name="Horwitz B.A."/>
            <person name="Barry K.W."/>
            <person name="Condon B.J."/>
            <person name="Copeland A.C."/>
            <person name="Dhillon B."/>
            <person name="Glaser F."/>
            <person name="Hesse C.N."/>
            <person name="Kosti I."/>
            <person name="LaButti K."/>
            <person name="Lindquist E.A."/>
            <person name="Lucas S."/>
            <person name="Salamov A.A."/>
            <person name="Bradshaw R.E."/>
            <person name="Ciuffetti L."/>
            <person name="Hamelin R.C."/>
            <person name="Kema G.H.J."/>
            <person name="Lawrence C."/>
            <person name="Scott J.A."/>
            <person name="Spatafora J.W."/>
            <person name="Turgeon B.G."/>
            <person name="de Wit P.J.G.M."/>
            <person name="Zhong S."/>
            <person name="Goodwin S.B."/>
            <person name="Grigoriev I.V."/>
        </authorList>
    </citation>
    <scope>NUCLEOTIDE SEQUENCE [LARGE SCALE GENOMIC DNA]</scope>
    <source>
        <strain evidence="1 2">UAMH 10762</strain>
    </source>
</reference>